<evidence type="ECO:0000313" key="1">
    <source>
        <dbReference type="EMBL" id="KUN03153.1"/>
    </source>
</evidence>
<dbReference type="Proteomes" id="UP000053127">
    <property type="component" value="Unassembled WGS sequence"/>
</dbReference>
<organism evidence="1 2">
    <name type="scientific">Streptomyces yokosukanensis</name>
    <dbReference type="NCBI Taxonomy" id="67386"/>
    <lineage>
        <taxon>Bacteria</taxon>
        <taxon>Bacillati</taxon>
        <taxon>Actinomycetota</taxon>
        <taxon>Actinomycetes</taxon>
        <taxon>Kitasatosporales</taxon>
        <taxon>Streptomycetaceae</taxon>
        <taxon>Streptomyces</taxon>
    </lineage>
</organism>
<dbReference type="Pfam" id="PF04860">
    <property type="entry name" value="Phage_portal"/>
    <property type="match status" value="1"/>
</dbReference>
<comment type="caution">
    <text evidence="1">The sequence shown here is derived from an EMBL/GenBank/DDBJ whole genome shotgun (WGS) entry which is preliminary data.</text>
</comment>
<protein>
    <recommendedName>
        <fullName evidence="3">Phage portal protein</fullName>
    </recommendedName>
</protein>
<dbReference type="InterPro" id="IPR006944">
    <property type="entry name" value="Phage/GTA_portal"/>
</dbReference>
<evidence type="ECO:0000313" key="2">
    <source>
        <dbReference type="Proteomes" id="UP000053127"/>
    </source>
</evidence>
<accession>A0A101P1G3</accession>
<name>A0A101P1G3_9ACTN</name>
<dbReference type="RefSeq" id="WP_067127790.1">
    <property type="nucleotide sequence ID" value="NZ_KQ948215.1"/>
</dbReference>
<evidence type="ECO:0008006" key="3">
    <source>
        <dbReference type="Google" id="ProtNLM"/>
    </source>
</evidence>
<gene>
    <name evidence="1" type="ORF">AQI95_24660</name>
</gene>
<proteinExistence type="predicted"/>
<dbReference type="AlphaFoldDB" id="A0A101P1G3"/>
<keyword evidence="2" id="KW-1185">Reference proteome</keyword>
<dbReference type="EMBL" id="LMWN01000035">
    <property type="protein sequence ID" value="KUN03153.1"/>
    <property type="molecule type" value="Genomic_DNA"/>
</dbReference>
<dbReference type="STRING" id="67386.AQI95_24660"/>
<reference evidence="1 2" key="1">
    <citation type="submission" date="2015-10" db="EMBL/GenBank/DDBJ databases">
        <title>Draft genome sequence of Streptomyces yokosukanensis DSM 40224, type strain for the species Streptomyces yokosukanensis.</title>
        <authorList>
            <person name="Ruckert C."/>
            <person name="Winkler A."/>
            <person name="Kalinowski J."/>
            <person name="Kampfer P."/>
            <person name="Glaeser S."/>
        </authorList>
    </citation>
    <scope>NUCLEOTIDE SEQUENCE [LARGE SCALE GENOMIC DNA]</scope>
    <source>
        <strain evidence="1 2">DSM 40224</strain>
    </source>
</reference>
<sequence>MTSLFGKLLAKSSAGQPPVPYAGRGFLRQSMMDGGADPTSYMRAYGASGTVFSIVSMLARQTAKKGWHLYRQQPQDGRRRYTTGDRGSDERTEVIKHQAISVWQRPNPFMSGFQLRELAQTYLDLTGEAYLIVQRDSRATFPTGLWPVRPDRIDPIPSRDDYLAGYVYRGPSGEAVPLQPNEVIQVKYPNPFDPYRGLGPIQAILVDIDAARYSAQWNRNFFLNSATPGGVIQVDRRLSDDEWNEFTSRWREAHRGVGAAHRVAVLEQGAQWVPNSMSMKDMDFGNLRNVSRDVIREAFSIHKAILGTTDDVNRANSVTAQEHFESFLLTDRLDRWRDTLNCCYLPLFGSTGEGVELDYEDPVTSNREADALELQSKASAAQTLVNAGYEPHAVLETVGLPDMDVVEKATQEPALPPGWVAAPAPGESGTEQPAPNAPSKGAAVGALFREDIENAQRWVAVAHHDENTCKPCADNDGQTYKNRADAYADYPDGQGYKDCIGAEYGNQCRCTVVKRRKDNNETTDALEALMARQLAWNRAGA</sequence>
<dbReference type="OrthoDB" id="9765386at2"/>